<dbReference type="Pfam" id="PF25399">
    <property type="entry name" value="DeaD_dimer"/>
    <property type="match status" value="1"/>
</dbReference>
<dbReference type="Proteomes" id="UP000214596">
    <property type="component" value="Unassembled WGS sequence"/>
</dbReference>
<accession>A0A227IK16</accession>
<evidence type="ECO:0000313" key="3">
    <source>
        <dbReference type="EMBL" id="OXE23239.1"/>
    </source>
</evidence>
<dbReference type="EMBL" id="NIXT01005209">
    <property type="protein sequence ID" value="OXE23239.1"/>
    <property type="molecule type" value="Genomic_DNA"/>
</dbReference>
<gene>
    <name evidence="3" type="ORF">CA163_37845</name>
</gene>
<reference evidence="3 4" key="1">
    <citation type="journal article" date="2017" name="Appl. Environ. Microbiol.">
        <title>Parallel evolution of two clades of a major Atlantic endemic Vibrio parahaemolyticus pathogen lineage by independent acquisition of related pathogenicity islands.</title>
        <authorList>
            <person name="Xu F."/>
            <person name="Gonzalez-Escalona N."/>
            <person name="Drees K.P."/>
            <person name="Sebra R.P."/>
            <person name="Cooper V.S."/>
            <person name="Jones S.H."/>
            <person name="Whistler C.A."/>
        </authorList>
    </citation>
    <scope>NUCLEOTIDE SEQUENCE [LARGE SCALE GENOMIC DNA]</scope>
    <source>
        <strain evidence="3 4">MAVP-3</strain>
    </source>
</reference>
<organism evidence="3 4">
    <name type="scientific">Vibrio parahaemolyticus</name>
    <dbReference type="NCBI Taxonomy" id="670"/>
    <lineage>
        <taxon>Bacteria</taxon>
        <taxon>Pseudomonadati</taxon>
        <taxon>Pseudomonadota</taxon>
        <taxon>Gammaproteobacteria</taxon>
        <taxon>Vibrionales</taxon>
        <taxon>Vibrionaceae</taxon>
        <taxon>Vibrio</taxon>
    </lineage>
</organism>
<protein>
    <recommendedName>
        <fullName evidence="2">RNA helicase DeaD dimerization domain-containing protein</fullName>
    </recommendedName>
</protein>
<evidence type="ECO:0000259" key="2">
    <source>
        <dbReference type="Pfam" id="PF25399"/>
    </source>
</evidence>
<name>A0A227IK16_VIBPH</name>
<keyword evidence="1" id="KW-0963">Cytoplasm</keyword>
<feature type="non-terminal residue" evidence="3">
    <location>
        <position position="1"/>
    </location>
</feature>
<comment type="caution">
    <text evidence="3">The sequence shown here is derived from an EMBL/GenBank/DDBJ whole genome shotgun (WGS) entry which is preliminary data.</text>
</comment>
<dbReference type="AlphaFoldDB" id="A0A227IK16"/>
<evidence type="ECO:0000256" key="1">
    <source>
        <dbReference type="ARBA" id="ARBA00022490"/>
    </source>
</evidence>
<sequence>QLPLRDQVAEARLNKLAAELEAEKEHKALDKFAELVEKLQTSLEIDPAMLAAMLLKRQQGKRPLFYIGEDPMVEAIERDK</sequence>
<feature type="domain" description="RNA helicase DeaD dimerization" evidence="2">
    <location>
        <begin position="3"/>
        <end position="66"/>
    </location>
</feature>
<feature type="non-terminal residue" evidence="3">
    <location>
        <position position="80"/>
    </location>
</feature>
<dbReference type="InterPro" id="IPR057325">
    <property type="entry name" value="DeaD_dimer"/>
</dbReference>
<evidence type="ECO:0000313" key="4">
    <source>
        <dbReference type="Proteomes" id="UP000214596"/>
    </source>
</evidence>
<proteinExistence type="predicted"/>